<dbReference type="Proteomes" id="UP000294535">
    <property type="component" value="Unassembled WGS sequence"/>
</dbReference>
<reference evidence="1 2" key="1">
    <citation type="submission" date="2019-03" db="EMBL/GenBank/DDBJ databases">
        <title>Genomic Encyclopedia of Type Strains, Phase III (KMG-III): the genomes of soil and plant-associated and newly described type strains.</title>
        <authorList>
            <person name="Whitman W."/>
        </authorList>
    </citation>
    <scope>NUCLEOTIDE SEQUENCE [LARGE SCALE GENOMIC DNA]</scope>
    <source>
        <strain evidence="1 2">CECT 8446</strain>
    </source>
</reference>
<sequence>MSKLQRSKQAIIVFQKNFTLGKVKTRLADTMGSEKAFEIYQELVDLTYQSIYSLDAQVFLFFSDYVPEDFTQSDWILKVQSGKDLGERMENALNSVFDLGFPKALIIGTDCPYLNSTIYLEAFEKLNSFDLVIGPAEDGGYYLLGLKKNVPNIFRNMEWSTPKVFIETVSRANSEGLSYQFLPRLSDIDTEEDWNQFLKSKPNNPSKMN</sequence>
<proteinExistence type="predicted"/>
<dbReference type="InterPro" id="IPR018641">
    <property type="entry name" value="Trfase_1_rSAM/seldom-assoc"/>
</dbReference>
<accession>A0A4V3D2J9</accession>
<evidence type="ECO:0008006" key="3">
    <source>
        <dbReference type="Google" id="ProtNLM"/>
    </source>
</evidence>
<dbReference type="NCBIfam" id="TIGR04282">
    <property type="entry name" value="glyco_like_cofC"/>
    <property type="match status" value="1"/>
</dbReference>
<dbReference type="PANTHER" id="PTHR36529">
    <property type="entry name" value="SLL1095 PROTEIN"/>
    <property type="match status" value="1"/>
</dbReference>
<keyword evidence="2" id="KW-1185">Reference proteome</keyword>
<comment type="caution">
    <text evidence="1">The sequence shown here is derived from an EMBL/GenBank/DDBJ whole genome shotgun (WGS) entry which is preliminary data.</text>
</comment>
<dbReference type="RefSeq" id="WP_262709427.1">
    <property type="nucleotide sequence ID" value="NZ_SNYF01000005.1"/>
</dbReference>
<dbReference type="PANTHER" id="PTHR36529:SF1">
    <property type="entry name" value="GLYCOSYLTRANSFERASE"/>
    <property type="match status" value="1"/>
</dbReference>
<dbReference type="Pfam" id="PF09837">
    <property type="entry name" value="DUF2064"/>
    <property type="match status" value="1"/>
</dbReference>
<dbReference type="AlphaFoldDB" id="A0A4V3D2J9"/>
<organism evidence="1 2">
    <name type="scientific">Algoriphagus boseongensis</name>
    <dbReference type="NCBI Taxonomy" id="1442587"/>
    <lineage>
        <taxon>Bacteria</taxon>
        <taxon>Pseudomonadati</taxon>
        <taxon>Bacteroidota</taxon>
        <taxon>Cytophagia</taxon>
        <taxon>Cytophagales</taxon>
        <taxon>Cyclobacteriaceae</taxon>
        <taxon>Algoriphagus</taxon>
    </lineage>
</organism>
<dbReference type="InterPro" id="IPR029044">
    <property type="entry name" value="Nucleotide-diphossugar_trans"/>
</dbReference>
<dbReference type="Gene3D" id="3.90.550.10">
    <property type="entry name" value="Spore Coat Polysaccharide Biosynthesis Protein SpsA, Chain A"/>
    <property type="match status" value="1"/>
</dbReference>
<dbReference type="SUPFAM" id="SSF53448">
    <property type="entry name" value="Nucleotide-diphospho-sugar transferases"/>
    <property type="match status" value="1"/>
</dbReference>
<gene>
    <name evidence="1" type="ORF">DFQ04_1036</name>
</gene>
<protein>
    <recommendedName>
        <fullName evidence="3">Glycosyltransferase A (GT-A) superfamily protein (DUF2064 family)</fullName>
    </recommendedName>
</protein>
<evidence type="ECO:0000313" key="1">
    <source>
        <dbReference type="EMBL" id="TDQ19217.1"/>
    </source>
</evidence>
<name>A0A4V3D2J9_9BACT</name>
<dbReference type="EMBL" id="SNYF01000005">
    <property type="protein sequence ID" value="TDQ19217.1"/>
    <property type="molecule type" value="Genomic_DNA"/>
</dbReference>
<evidence type="ECO:0000313" key="2">
    <source>
        <dbReference type="Proteomes" id="UP000294535"/>
    </source>
</evidence>